<dbReference type="InterPro" id="IPR035940">
    <property type="entry name" value="CAP_sf"/>
</dbReference>
<dbReference type="Proteomes" id="UP001163046">
    <property type="component" value="Unassembled WGS sequence"/>
</dbReference>
<feature type="signal peptide" evidence="1">
    <location>
        <begin position="1"/>
        <end position="18"/>
    </location>
</feature>
<keyword evidence="3" id="KW-1185">Reference proteome</keyword>
<dbReference type="SUPFAM" id="SSF55797">
    <property type="entry name" value="PR-1-like"/>
    <property type="match status" value="1"/>
</dbReference>
<dbReference type="AlphaFoldDB" id="A0A9X0D006"/>
<evidence type="ECO:0000313" key="3">
    <source>
        <dbReference type="Proteomes" id="UP001163046"/>
    </source>
</evidence>
<dbReference type="Gene3D" id="3.40.33.10">
    <property type="entry name" value="CAP"/>
    <property type="match status" value="1"/>
</dbReference>
<evidence type="ECO:0008006" key="4">
    <source>
        <dbReference type="Google" id="ProtNLM"/>
    </source>
</evidence>
<evidence type="ECO:0000313" key="2">
    <source>
        <dbReference type="EMBL" id="KAJ7379799.1"/>
    </source>
</evidence>
<accession>A0A9X0D006</accession>
<reference evidence="2" key="1">
    <citation type="submission" date="2023-01" db="EMBL/GenBank/DDBJ databases">
        <title>Genome assembly of the deep-sea coral Lophelia pertusa.</title>
        <authorList>
            <person name="Herrera S."/>
            <person name="Cordes E."/>
        </authorList>
    </citation>
    <scope>NUCLEOTIDE SEQUENCE</scope>
    <source>
        <strain evidence="2">USNM1676648</strain>
        <tissue evidence="2">Polyp</tissue>
    </source>
</reference>
<organism evidence="2 3">
    <name type="scientific">Desmophyllum pertusum</name>
    <dbReference type="NCBI Taxonomy" id="174260"/>
    <lineage>
        <taxon>Eukaryota</taxon>
        <taxon>Metazoa</taxon>
        <taxon>Cnidaria</taxon>
        <taxon>Anthozoa</taxon>
        <taxon>Hexacorallia</taxon>
        <taxon>Scleractinia</taxon>
        <taxon>Caryophylliina</taxon>
        <taxon>Caryophylliidae</taxon>
        <taxon>Desmophyllum</taxon>
    </lineage>
</organism>
<feature type="chain" id="PRO_5040884256" description="SCP domain-containing protein" evidence="1">
    <location>
        <begin position="19"/>
        <end position="81"/>
    </location>
</feature>
<dbReference type="EMBL" id="MU826355">
    <property type="protein sequence ID" value="KAJ7379799.1"/>
    <property type="molecule type" value="Genomic_DNA"/>
</dbReference>
<proteinExistence type="predicted"/>
<sequence>MTFFRIVVFLTFCYMARADFREEALRLHNTYREIHDAPPMRLNRAMNRGADQYARSLFNSFVEPTTWNIQPRIPARDREKI</sequence>
<protein>
    <recommendedName>
        <fullName evidence="4">SCP domain-containing protein</fullName>
    </recommendedName>
</protein>
<name>A0A9X0D006_9CNID</name>
<gene>
    <name evidence="2" type="ORF">OS493_012546</name>
</gene>
<keyword evidence="1" id="KW-0732">Signal</keyword>
<evidence type="ECO:0000256" key="1">
    <source>
        <dbReference type="SAM" id="SignalP"/>
    </source>
</evidence>
<comment type="caution">
    <text evidence="2">The sequence shown here is derived from an EMBL/GenBank/DDBJ whole genome shotgun (WGS) entry which is preliminary data.</text>
</comment>